<protein>
    <recommendedName>
        <fullName evidence="2">HD-GYP domain-containing protein</fullName>
    </recommendedName>
</protein>
<dbReference type="InterPro" id="IPR037522">
    <property type="entry name" value="HD_GYP_dom"/>
</dbReference>
<dbReference type="Gene3D" id="1.10.3210.10">
    <property type="entry name" value="Hypothetical protein af1432"/>
    <property type="match status" value="1"/>
</dbReference>
<evidence type="ECO:0000313" key="3">
    <source>
        <dbReference type="EMBL" id="KIX10816.1"/>
    </source>
</evidence>
<feature type="transmembrane region" description="Helical" evidence="1">
    <location>
        <begin position="12"/>
        <end position="30"/>
    </location>
</feature>
<keyword evidence="1" id="KW-0472">Membrane</keyword>
<organism evidence="3 4">
    <name type="scientific">Dethiosulfatarculus sandiegensis</name>
    <dbReference type="NCBI Taxonomy" id="1429043"/>
    <lineage>
        <taxon>Bacteria</taxon>
        <taxon>Pseudomonadati</taxon>
        <taxon>Thermodesulfobacteriota</taxon>
        <taxon>Desulfarculia</taxon>
        <taxon>Desulfarculales</taxon>
        <taxon>Desulfarculaceae</taxon>
        <taxon>Dethiosulfatarculus</taxon>
    </lineage>
</organism>
<proteinExistence type="predicted"/>
<dbReference type="AlphaFoldDB" id="A0A0D2J529"/>
<dbReference type="InterPro" id="IPR006674">
    <property type="entry name" value="HD_domain"/>
</dbReference>
<dbReference type="SMART" id="SM00471">
    <property type="entry name" value="HDc"/>
    <property type="match status" value="1"/>
</dbReference>
<gene>
    <name evidence="3" type="ORF">X474_27615</name>
</gene>
<dbReference type="PANTHER" id="PTHR45228:SF4">
    <property type="entry name" value="LIPOPROTEIN"/>
    <property type="match status" value="1"/>
</dbReference>
<keyword evidence="4" id="KW-1185">Reference proteome</keyword>
<reference evidence="3 4" key="1">
    <citation type="submission" date="2013-11" db="EMBL/GenBank/DDBJ databases">
        <title>Metagenomic analysis of a methanogenic consortium involved in long chain n-alkane degradation.</title>
        <authorList>
            <person name="Davidova I.A."/>
            <person name="Callaghan A.V."/>
            <person name="Wawrik B."/>
            <person name="Pruitt S."/>
            <person name="Marks C."/>
            <person name="Duncan K.E."/>
            <person name="Suflita J.M."/>
        </authorList>
    </citation>
    <scope>NUCLEOTIDE SEQUENCE [LARGE SCALE GENOMIC DNA]</scope>
    <source>
        <strain evidence="3 4">SPR</strain>
    </source>
</reference>
<dbReference type="PROSITE" id="PS51832">
    <property type="entry name" value="HD_GYP"/>
    <property type="match status" value="1"/>
</dbReference>
<keyword evidence="1" id="KW-0812">Transmembrane</keyword>
<dbReference type="STRING" id="1429043.X474_27615"/>
<accession>A0A0D2J529</accession>
<dbReference type="InParanoid" id="A0A0D2J529"/>
<dbReference type="EMBL" id="AZAC01000082">
    <property type="protein sequence ID" value="KIX10816.1"/>
    <property type="molecule type" value="Genomic_DNA"/>
</dbReference>
<name>A0A0D2J529_9BACT</name>
<dbReference type="SUPFAM" id="SSF109604">
    <property type="entry name" value="HD-domain/PDEase-like"/>
    <property type="match status" value="1"/>
</dbReference>
<dbReference type="InterPro" id="IPR003607">
    <property type="entry name" value="HD/PDEase_dom"/>
</dbReference>
<sequence>VLEGFISLVRPLGSVYMVHIAMAAVVLRVYPSLGAWGLAIALLLTLILQNSFNLYLRIRRAYAQTIKALAHAAEMDRPQDVGHAERVAELAIAVGRESGLSSTELEHVGYGALLHDVGRIGYDGEDADTTHPVRGAEIVEAVPFLEGVAPLIRHHRDTDDDVVPEGAVIVGVCCRYDRLRSHIGARAALERLEAEEEGRRLRAAKTLASVVSRRSGSLGLSEDPS</sequence>
<evidence type="ECO:0000256" key="1">
    <source>
        <dbReference type="SAM" id="Phobius"/>
    </source>
</evidence>
<feature type="domain" description="HD-GYP" evidence="2">
    <location>
        <begin position="58"/>
        <end position="225"/>
    </location>
</feature>
<dbReference type="Proteomes" id="UP000032233">
    <property type="component" value="Unassembled WGS sequence"/>
</dbReference>
<comment type="caution">
    <text evidence="3">The sequence shown here is derived from an EMBL/GenBank/DDBJ whole genome shotgun (WGS) entry which is preliminary data.</text>
</comment>
<dbReference type="InterPro" id="IPR052020">
    <property type="entry name" value="Cyclic_di-GMP/3'3'-cGAMP_PDE"/>
</dbReference>
<evidence type="ECO:0000259" key="2">
    <source>
        <dbReference type="PROSITE" id="PS51832"/>
    </source>
</evidence>
<dbReference type="Pfam" id="PF01966">
    <property type="entry name" value="HD"/>
    <property type="match status" value="1"/>
</dbReference>
<feature type="non-terminal residue" evidence="3">
    <location>
        <position position="1"/>
    </location>
</feature>
<keyword evidence="1" id="KW-1133">Transmembrane helix</keyword>
<feature type="transmembrane region" description="Helical" evidence="1">
    <location>
        <begin position="36"/>
        <end position="56"/>
    </location>
</feature>
<evidence type="ECO:0000313" key="4">
    <source>
        <dbReference type="Proteomes" id="UP000032233"/>
    </source>
</evidence>
<dbReference type="CDD" id="cd00077">
    <property type="entry name" value="HDc"/>
    <property type="match status" value="1"/>
</dbReference>
<dbReference type="PANTHER" id="PTHR45228">
    <property type="entry name" value="CYCLIC DI-GMP PHOSPHODIESTERASE TM_0186-RELATED"/>
    <property type="match status" value="1"/>
</dbReference>